<dbReference type="SFLD" id="SFLDG01150">
    <property type="entry name" value="Main.1:_Beta-like"/>
    <property type="match status" value="1"/>
</dbReference>
<evidence type="ECO:0000259" key="2">
    <source>
        <dbReference type="PROSITE" id="PS50404"/>
    </source>
</evidence>
<gene>
    <name evidence="4" type="ORF">WJX73_006102</name>
</gene>
<dbReference type="SUPFAM" id="SSF47616">
    <property type="entry name" value="GST C-terminal domain-like"/>
    <property type="match status" value="1"/>
</dbReference>
<dbReference type="InterPro" id="IPR036249">
    <property type="entry name" value="Thioredoxin-like_sf"/>
</dbReference>
<dbReference type="PANTHER" id="PTHR44051">
    <property type="entry name" value="GLUTATHIONE S-TRANSFERASE-RELATED"/>
    <property type="match status" value="1"/>
</dbReference>
<proteinExistence type="inferred from homology"/>
<evidence type="ECO:0000313" key="5">
    <source>
        <dbReference type="Proteomes" id="UP001465755"/>
    </source>
</evidence>
<dbReference type="EMBL" id="JALJOQ010000062">
    <property type="protein sequence ID" value="KAK9803114.1"/>
    <property type="molecule type" value="Genomic_DNA"/>
</dbReference>
<dbReference type="InterPro" id="IPR036282">
    <property type="entry name" value="Glutathione-S-Trfase_C_sf"/>
</dbReference>
<evidence type="ECO:0000313" key="4">
    <source>
        <dbReference type="EMBL" id="KAK9803114.1"/>
    </source>
</evidence>
<dbReference type="SFLD" id="SFLDS00019">
    <property type="entry name" value="Glutathione_Transferase_(cytos"/>
    <property type="match status" value="1"/>
</dbReference>
<dbReference type="PROSITE" id="PS50404">
    <property type="entry name" value="GST_NTER"/>
    <property type="match status" value="1"/>
</dbReference>
<dbReference type="Pfam" id="PF02798">
    <property type="entry name" value="GST_N"/>
    <property type="match status" value="1"/>
</dbReference>
<accession>A0AAW1P4L8</accession>
<dbReference type="Pfam" id="PF14497">
    <property type="entry name" value="GST_C_3"/>
    <property type="match status" value="1"/>
</dbReference>
<evidence type="ECO:0008006" key="6">
    <source>
        <dbReference type="Google" id="ProtNLM"/>
    </source>
</evidence>
<comment type="caution">
    <text evidence="4">The sequence shown here is derived from an EMBL/GenBank/DDBJ whole genome shotgun (WGS) entry which is preliminary data.</text>
</comment>
<comment type="similarity">
    <text evidence="1">Belongs to the GST superfamily.</text>
</comment>
<dbReference type="Proteomes" id="UP001465755">
    <property type="component" value="Unassembled WGS sequence"/>
</dbReference>
<evidence type="ECO:0000256" key="1">
    <source>
        <dbReference type="ARBA" id="ARBA00007409"/>
    </source>
</evidence>
<dbReference type="PROSITE" id="PS50405">
    <property type="entry name" value="GST_CTER"/>
    <property type="match status" value="1"/>
</dbReference>
<dbReference type="AlphaFoldDB" id="A0AAW1P4L8"/>
<dbReference type="InterPro" id="IPR040079">
    <property type="entry name" value="Glutathione_S-Trfase"/>
</dbReference>
<dbReference type="PANTHER" id="PTHR44051:SF8">
    <property type="entry name" value="GLUTATHIONE S-TRANSFERASE GSTA"/>
    <property type="match status" value="1"/>
</dbReference>
<dbReference type="SUPFAM" id="SSF52833">
    <property type="entry name" value="Thioredoxin-like"/>
    <property type="match status" value="1"/>
</dbReference>
<dbReference type="SFLD" id="SFLDG00358">
    <property type="entry name" value="Main_(cytGST)"/>
    <property type="match status" value="1"/>
</dbReference>
<evidence type="ECO:0000259" key="3">
    <source>
        <dbReference type="PROSITE" id="PS50405"/>
    </source>
</evidence>
<dbReference type="InterPro" id="IPR004046">
    <property type="entry name" value="GST_C"/>
</dbReference>
<feature type="domain" description="GST C-terminal" evidence="3">
    <location>
        <begin position="92"/>
        <end position="215"/>
    </location>
</feature>
<feature type="domain" description="GST N-terminal" evidence="2">
    <location>
        <begin position="5"/>
        <end position="86"/>
    </location>
</feature>
<dbReference type="Gene3D" id="3.40.30.10">
    <property type="entry name" value="Glutaredoxin"/>
    <property type="match status" value="1"/>
</dbReference>
<organism evidence="4 5">
    <name type="scientific">Symbiochloris irregularis</name>
    <dbReference type="NCBI Taxonomy" id="706552"/>
    <lineage>
        <taxon>Eukaryota</taxon>
        <taxon>Viridiplantae</taxon>
        <taxon>Chlorophyta</taxon>
        <taxon>core chlorophytes</taxon>
        <taxon>Trebouxiophyceae</taxon>
        <taxon>Trebouxiales</taxon>
        <taxon>Trebouxiaceae</taxon>
        <taxon>Symbiochloris</taxon>
    </lineage>
</organism>
<dbReference type="CDD" id="cd03046">
    <property type="entry name" value="GST_N_GTT1_like"/>
    <property type="match status" value="1"/>
</dbReference>
<keyword evidence="5" id="KW-1185">Reference proteome</keyword>
<reference evidence="4 5" key="1">
    <citation type="journal article" date="2024" name="Nat. Commun.">
        <title>Phylogenomics reveals the evolutionary origins of lichenization in chlorophyte algae.</title>
        <authorList>
            <person name="Puginier C."/>
            <person name="Libourel C."/>
            <person name="Otte J."/>
            <person name="Skaloud P."/>
            <person name="Haon M."/>
            <person name="Grisel S."/>
            <person name="Petersen M."/>
            <person name="Berrin J.G."/>
            <person name="Delaux P.M."/>
            <person name="Dal Grande F."/>
            <person name="Keller J."/>
        </authorList>
    </citation>
    <scope>NUCLEOTIDE SEQUENCE [LARGE SCALE GENOMIC DNA]</scope>
    <source>
        <strain evidence="4 5">SAG 2036</strain>
    </source>
</reference>
<dbReference type="InterPro" id="IPR004045">
    <property type="entry name" value="Glutathione_S-Trfase_N"/>
</dbReference>
<dbReference type="InterPro" id="IPR010987">
    <property type="entry name" value="Glutathione-S-Trfase_C-like"/>
</dbReference>
<protein>
    <recommendedName>
        <fullName evidence="6">Glutathione S-transferase</fullName>
    </recommendedName>
</protein>
<dbReference type="Gene3D" id="1.20.1050.10">
    <property type="match status" value="1"/>
</dbReference>
<name>A0AAW1P4L8_9CHLO</name>
<sequence length="216" mass="24308">MAGNQAKLKLYHCPGTRSSRIVWLFKELGLDVEIEKFENLQDCRTRKGYDAISPLRRVPTLVTQHGPLIESGAIQEYVLRTRGNGRLQPAVDSPQYQKYLMWTFFAEPTLTAHAATFKQQTLLLPEADRIPQLVEIAVKQLRAALAVVEAALAEHKQDYILGADFSAADISLIHGLRNAHGQGNMKDFPLTTAYVERLQARPLYKESYVPYPTPTC</sequence>